<evidence type="ECO:0000313" key="3">
    <source>
        <dbReference type="Proteomes" id="UP000561181"/>
    </source>
</evidence>
<feature type="transmembrane region" description="Helical" evidence="1">
    <location>
        <begin position="46"/>
        <end position="63"/>
    </location>
</feature>
<dbReference type="Proteomes" id="UP000561181">
    <property type="component" value="Unassembled WGS sequence"/>
</dbReference>
<dbReference type="EMBL" id="JABCRE010000002">
    <property type="protein sequence ID" value="NMW31339.1"/>
    <property type="molecule type" value="Genomic_DNA"/>
</dbReference>
<keyword evidence="3" id="KW-1185">Reference proteome</keyword>
<keyword evidence="1" id="KW-1133">Transmembrane helix</keyword>
<gene>
    <name evidence="2" type="ORF">HKD42_04640</name>
</gene>
<evidence type="ECO:0000256" key="1">
    <source>
        <dbReference type="SAM" id="Phobius"/>
    </source>
</evidence>
<evidence type="ECO:0000313" key="2">
    <source>
        <dbReference type="EMBL" id="NMW31339.1"/>
    </source>
</evidence>
<reference evidence="2 3" key="1">
    <citation type="submission" date="2020-04" db="EMBL/GenBank/DDBJ databases">
        <authorList>
            <person name="Liu A."/>
        </authorList>
    </citation>
    <scope>NUCLEOTIDE SEQUENCE [LARGE SCALE GENOMIC DNA]</scope>
    <source>
        <strain evidence="2 3">RZ02</strain>
    </source>
</reference>
<evidence type="ECO:0008006" key="4">
    <source>
        <dbReference type="Google" id="ProtNLM"/>
    </source>
</evidence>
<proteinExistence type="predicted"/>
<organism evidence="2 3">
    <name type="scientific">Pontixanthobacter rizhaonensis</name>
    <dbReference type="NCBI Taxonomy" id="2730337"/>
    <lineage>
        <taxon>Bacteria</taxon>
        <taxon>Pseudomonadati</taxon>
        <taxon>Pseudomonadota</taxon>
        <taxon>Alphaproteobacteria</taxon>
        <taxon>Sphingomonadales</taxon>
        <taxon>Erythrobacteraceae</taxon>
        <taxon>Pontixanthobacter</taxon>
    </lineage>
</organism>
<keyword evidence="1" id="KW-0812">Transmembrane</keyword>
<keyword evidence="1" id="KW-0472">Membrane</keyword>
<sequence>MSAADKRNALKAKIEAAEMRNALRLAGDTAQDAAEMATDFVKRHPLAAIAGVAVLGLAIGAMTKPGREAGKKAGANAGQFAGYASEIGLAYAAGLLASLGEVVSDGKDALEDVTDTVTDNAGALKRKAIFSGGNAAAAAKSISREAGKKAGRALRDMGNAAKH</sequence>
<name>A0A848QKJ8_9SPHN</name>
<dbReference type="RefSeq" id="WP_170010739.1">
    <property type="nucleotide sequence ID" value="NZ_JABCRE010000002.1"/>
</dbReference>
<protein>
    <recommendedName>
        <fullName evidence="4">DUF883 family protein</fullName>
    </recommendedName>
</protein>
<dbReference type="AlphaFoldDB" id="A0A848QKJ8"/>
<accession>A0A848QKJ8</accession>
<comment type="caution">
    <text evidence="2">The sequence shown here is derived from an EMBL/GenBank/DDBJ whole genome shotgun (WGS) entry which is preliminary data.</text>
</comment>